<feature type="transmembrane region" description="Helical" evidence="2">
    <location>
        <begin position="131"/>
        <end position="148"/>
    </location>
</feature>
<evidence type="ECO:0000256" key="1">
    <source>
        <dbReference type="SAM" id="MobiDB-lite"/>
    </source>
</evidence>
<protein>
    <submittedName>
        <fullName evidence="4">Tripartite tricarboxylate transporter TctB family protein</fullName>
    </submittedName>
</protein>
<feature type="transmembrane region" description="Helical" evidence="2">
    <location>
        <begin position="97"/>
        <end position="119"/>
    </location>
</feature>
<feature type="domain" description="DUF1468" evidence="3">
    <location>
        <begin position="61"/>
        <end position="200"/>
    </location>
</feature>
<keyword evidence="5" id="KW-1185">Reference proteome</keyword>
<dbReference type="OrthoDB" id="7950028at2"/>
<keyword evidence="2" id="KW-1133">Transmembrane helix</keyword>
<sequence>MTSSAHPRQQGAPSGHVPDGAAPSGRHATGSDTTSGVVDAVEPAEADHAVLAAPSRRLEIVCAALAVVGSGALYLLARAIEVRTETGGIDPRWWPELLGTLGLALGVALLVVAVVRPPFSREDLEAATRQGWVRLVSAVALSAAFVVLWPLVGFLVATPVFLIAATYLFGGRGWKTLLLFPLITTAGINLLFHTLLKVPL</sequence>
<dbReference type="EMBL" id="WHJE01000001">
    <property type="protein sequence ID" value="KAE8766128.1"/>
    <property type="molecule type" value="Genomic_DNA"/>
</dbReference>
<organism evidence="4 5">
    <name type="scientific">Georgenia thermotolerans</name>
    <dbReference type="NCBI Taxonomy" id="527326"/>
    <lineage>
        <taxon>Bacteria</taxon>
        <taxon>Bacillati</taxon>
        <taxon>Actinomycetota</taxon>
        <taxon>Actinomycetes</taxon>
        <taxon>Micrococcales</taxon>
        <taxon>Bogoriellaceae</taxon>
        <taxon>Georgenia</taxon>
    </lineage>
</organism>
<gene>
    <name evidence="4" type="ORF">GB883_00365</name>
</gene>
<reference evidence="4 5" key="1">
    <citation type="submission" date="2019-10" db="EMBL/GenBank/DDBJ databases">
        <title>Georgenia wutianyii sp. nov. and Georgenia yuyongxinii sp. nov. isolated from plateau pika (Ochotona curzoniae) in the Qinghai-Tibet plateau of China.</title>
        <authorList>
            <person name="Tian Z."/>
        </authorList>
    </citation>
    <scope>NUCLEOTIDE SEQUENCE [LARGE SCALE GENOMIC DNA]</scope>
    <source>
        <strain evidence="4 5">DSM 21501</strain>
    </source>
</reference>
<comment type="caution">
    <text evidence="4">The sequence shown here is derived from an EMBL/GenBank/DDBJ whole genome shotgun (WGS) entry which is preliminary data.</text>
</comment>
<dbReference type="InterPro" id="IPR009936">
    <property type="entry name" value="DUF1468"/>
</dbReference>
<feature type="region of interest" description="Disordered" evidence="1">
    <location>
        <begin position="1"/>
        <end position="35"/>
    </location>
</feature>
<name>A0A7J5UV23_9MICO</name>
<keyword evidence="2" id="KW-0812">Transmembrane</keyword>
<dbReference type="AlphaFoldDB" id="A0A7J5UV23"/>
<accession>A0A7J5UV23</accession>
<dbReference type="Proteomes" id="UP000451860">
    <property type="component" value="Unassembled WGS sequence"/>
</dbReference>
<evidence type="ECO:0000259" key="3">
    <source>
        <dbReference type="Pfam" id="PF07331"/>
    </source>
</evidence>
<evidence type="ECO:0000313" key="5">
    <source>
        <dbReference type="Proteomes" id="UP000451860"/>
    </source>
</evidence>
<dbReference type="Pfam" id="PF07331">
    <property type="entry name" value="TctB"/>
    <property type="match status" value="1"/>
</dbReference>
<evidence type="ECO:0000313" key="4">
    <source>
        <dbReference type="EMBL" id="KAE8766128.1"/>
    </source>
</evidence>
<feature type="transmembrane region" description="Helical" evidence="2">
    <location>
        <begin position="58"/>
        <end position="77"/>
    </location>
</feature>
<dbReference type="RefSeq" id="WP_152199433.1">
    <property type="nucleotide sequence ID" value="NZ_VUKF01000001.1"/>
</dbReference>
<keyword evidence="2" id="KW-0472">Membrane</keyword>
<proteinExistence type="predicted"/>
<evidence type="ECO:0000256" key="2">
    <source>
        <dbReference type="SAM" id="Phobius"/>
    </source>
</evidence>
<feature type="transmembrane region" description="Helical" evidence="2">
    <location>
        <begin position="177"/>
        <end position="196"/>
    </location>
</feature>